<evidence type="ECO:0000313" key="1">
    <source>
        <dbReference type="EMBL" id="CAB4191034.1"/>
    </source>
</evidence>
<proteinExistence type="predicted"/>
<gene>
    <name evidence="1" type="ORF">UFOVP1229_2</name>
</gene>
<protein>
    <submittedName>
        <fullName evidence="1">Uncharacterized protein</fullName>
    </submittedName>
</protein>
<organism evidence="1">
    <name type="scientific">uncultured Caudovirales phage</name>
    <dbReference type="NCBI Taxonomy" id="2100421"/>
    <lineage>
        <taxon>Viruses</taxon>
        <taxon>Duplodnaviria</taxon>
        <taxon>Heunggongvirae</taxon>
        <taxon>Uroviricota</taxon>
        <taxon>Caudoviricetes</taxon>
        <taxon>Peduoviridae</taxon>
        <taxon>Maltschvirus</taxon>
        <taxon>Maltschvirus maltsch</taxon>
    </lineage>
</organism>
<name>A0A6J5RH30_9CAUD</name>
<reference evidence="1" key="1">
    <citation type="submission" date="2020-05" db="EMBL/GenBank/DDBJ databases">
        <authorList>
            <person name="Chiriac C."/>
            <person name="Salcher M."/>
            <person name="Ghai R."/>
            <person name="Kavagutti S V."/>
        </authorList>
    </citation>
    <scope>NUCLEOTIDE SEQUENCE</scope>
</reference>
<sequence>METKIGNRTVLKIRRDEVRAGETFYFDESLVPFVAVDKERHIKENGSICESTASPYTLVFVD</sequence>
<accession>A0A6J5RH30</accession>
<dbReference type="EMBL" id="LR797178">
    <property type="protein sequence ID" value="CAB4191034.1"/>
    <property type="molecule type" value="Genomic_DNA"/>
</dbReference>